<feature type="domain" description="HTH marR-type" evidence="2">
    <location>
        <begin position="25"/>
        <end position="71"/>
    </location>
</feature>
<dbReference type="InterPro" id="IPR036390">
    <property type="entry name" value="WH_DNA-bd_sf"/>
</dbReference>
<evidence type="ECO:0000259" key="2">
    <source>
        <dbReference type="Pfam" id="PF12802"/>
    </source>
</evidence>
<feature type="region of interest" description="Disordered" evidence="1">
    <location>
        <begin position="88"/>
        <end position="107"/>
    </location>
</feature>
<sequence length="107" mass="11631">MPINIDRFENGAGDALDIQEGTQPHTILTFLATNDDQAFTQTEIHDATDIPRGSVGVVLSRLEERGLVRHRGRYWAIAADDRLASYAAQGAASSTSTTDDYYGETDG</sequence>
<dbReference type="OrthoDB" id="195563at2157"/>
<dbReference type="SUPFAM" id="SSF46785">
    <property type="entry name" value="Winged helix' DNA-binding domain"/>
    <property type="match status" value="1"/>
</dbReference>
<evidence type="ECO:0000313" key="4">
    <source>
        <dbReference type="Proteomes" id="UP000198775"/>
    </source>
</evidence>
<protein>
    <submittedName>
        <fullName evidence="3">MarR family protein</fullName>
    </submittedName>
</protein>
<evidence type="ECO:0000256" key="1">
    <source>
        <dbReference type="SAM" id="MobiDB-lite"/>
    </source>
</evidence>
<reference evidence="4" key="1">
    <citation type="submission" date="2016-10" db="EMBL/GenBank/DDBJ databases">
        <authorList>
            <person name="Varghese N."/>
            <person name="Submissions S."/>
        </authorList>
    </citation>
    <scope>NUCLEOTIDE SEQUENCE [LARGE SCALE GENOMIC DNA]</scope>
    <source>
        <strain evidence="4">IBRC-M 10043</strain>
    </source>
</reference>
<dbReference type="GO" id="GO:0003700">
    <property type="term" value="F:DNA-binding transcription factor activity"/>
    <property type="evidence" value="ECO:0007669"/>
    <property type="project" value="InterPro"/>
</dbReference>
<accession>A0A1H8MKL0</accession>
<name>A0A1H8MKL0_9EURY</name>
<organism evidence="3 4">
    <name type="scientific">Halorientalis persicus</name>
    <dbReference type="NCBI Taxonomy" id="1367881"/>
    <lineage>
        <taxon>Archaea</taxon>
        <taxon>Methanobacteriati</taxon>
        <taxon>Methanobacteriota</taxon>
        <taxon>Stenosarchaea group</taxon>
        <taxon>Halobacteria</taxon>
        <taxon>Halobacteriales</taxon>
        <taxon>Haloarculaceae</taxon>
        <taxon>Halorientalis</taxon>
    </lineage>
</organism>
<dbReference type="Gene3D" id="1.10.10.10">
    <property type="entry name" value="Winged helix-like DNA-binding domain superfamily/Winged helix DNA-binding domain"/>
    <property type="match status" value="1"/>
</dbReference>
<gene>
    <name evidence="3" type="ORF">SAMN05216388_100930</name>
</gene>
<dbReference type="AlphaFoldDB" id="A0A1H8MKL0"/>
<dbReference type="Proteomes" id="UP000198775">
    <property type="component" value="Unassembled WGS sequence"/>
</dbReference>
<proteinExistence type="predicted"/>
<dbReference type="EMBL" id="FOCX01000009">
    <property type="protein sequence ID" value="SEO17847.1"/>
    <property type="molecule type" value="Genomic_DNA"/>
</dbReference>
<evidence type="ECO:0000313" key="3">
    <source>
        <dbReference type="EMBL" id="SEO17847.1"/>
    </source>
</evidence>
<feature type="compositionally biased region" description="Low complexity" evidence="1">
    <location>
        <begin position="88"/>
        <end position="100"/>
    </location>
</feature>
<dbReference type="InterPro" id="IPR000835">
    <property type="entry name" value="HTH_MarR-typ"/>
</dbReference>
<dbReference type="InterPro" id="IPR036388">
    <property type="entry name" value="WH-like_DNA-bd_sf"/>
</dbReference>
<keyword evidence="4" id="KW-1185">Reference proteome</keyword>
<dbReference type="Pfam" id="PF12802">
    <property type="entry name" value="MarR_2"/>
    <property type="match status" value="1"/>
</dbReference>
<dbReference type="RefSeq" id="WP_092659998.1">
    <property type="nucleotide sequence ID" value="NZ_FOCX01000009.1"/>
</dbReference>